<evidence type="ECO:0000256" key="3">
    <source>
        <dbReference type="ARBA" id="ARBA00023006"/>
    </source>
</evidence>
<comment type="similarity">
    <text evidence="4">Belongs to the WD repeat PROPPIN family.</text>
</comment>
<keyword evidence="1" id="KW-0853">WD repeat</keyword>
<organism evidence="5 6">
    <name type="scientific">Mytilus coruscus</name>
    <name type="common">Sea mussel</name>
    <dbReference type="NCBI Taxonomy" id="42192"/>
    <lineage>
        <taxon>Eukaryota</taxon>
        <taxon>Metazoa</taxon>
        <taxon>Spiralia</taxon>
        <taxon>Lophotrochozoa</taxon>
        <taxon>Mollusca</taxon>
        <taxon>Bivalvia</taxon>
        <taxon>Autobranchia</taxon>
        <taxon>Pteriomorphia</taxon>
        <taxon>Mytilida</taxon>
        <taxon>Mytiloidea</taxon>
        <taxon>Mytilidae</taxon>
        <taxon>Mytilinae</taxon>
        <taxon>Mytilus</taxon>
    </lineage>
</organism>
<keyword evidence="6" id="KW-1185">Reference proteome</keyword>
<dbReference type="AlphaFoldDB" id="A0A6J8ENR4"/>
<accession>A0A6J8ENR4</accession>
<evidence type="ECO:0000256" key="4">
    <source>
        <dbReference type="ARBA" id="ARBA00025740"/>
    </source>
</evidence>
<proteinExistence type="inferred from homology"/>
<dbReference type="InterPro" id="IPR048720">
    <property type="entry name" value="PROPPIN"/>
</dbReference>
<reference evidence="5 6" key="1">
    <citation type="submission" date="2020-06" db="EMBL/GenBank/DDBJ databases">
        <authorList>
            <person name="Li R."/>
            <person name="Bekaert M."/>
        </authorList>
    </citation>
    <scope>NUCLEOTIDE SEQUENCE [LARGE SCALE GENOMIC DNA]</scope>
    <source>
        <strain evidence="6">wild</strain>
    </source>
</reference>
<dbReference type="PANTHER" id="PTHR11227">
    <property type="entry name" value="WD-REPEAT PROTEIN INTERACTING WITH PHOSPHOINOSIDES WIPI -RELATED"/>
    <property type="match status" value="1"/>
</dbReference>
<dbReference type="Proteomes" id="UP000507470">
    <property type="component" value="Unassembled WGS sequence"/>
</dbReference>
<dbReference type="GO" id="GO:0006914">
    <property type="term" value="P:autophagy"/>
    <property type="evidence" value="ECO:0007669"/>
    <property type="project" value="UniProtKB-KW"/>
</dbReference>
<dbReference type="Pfam" id="PF21032">
    <property type="entry name" value="PROPPIN"/>
    <property type="match status" value="1"/>
</dbReference>
<dbReference type="SMART" id="SM00320">
    <property type="entry name" value="WD40"/>
    <property type="match status" value="3"/>
</dbReference>
<dbReference type="EMBL" id="CACVKT020009357">
    <property type="protein sequence ID" value="CAC5421563.1"/>
    <property type="molecule type" value="Genomic_DNA"/>
</dbReference>
<sequence>MVTNDNIAKNKSNPALTKEHYLFLNETLAESYYKIKIYSEVNNLKYQNLKVHGSVMSSNGIISLHFNQDHGCFTVSTESGLRIYNVEPLTQKLYLSHEQVGSVAHVEMLYRTNLLAIIGGGSLPRFDEKAAVIGGGSLPRFDEKAVLIWDESQKDVQKKAVMDITFSQPVVNVRMKTDRLIVVLRNQVHVFTFPNNPHKLDSFDTRDNPKGLCEVSSLGQTLAFPGPKCGSVQIVNLDTAQPGQSTAPVIISTHQTELACLALNQRGTLLATASKKGTLIRVFDINTKKKIAEFRRGADPAVVYCINFSHDSEFLCASSDKGTVHIFAVQDMELNRRSTFKTMGFLGTYVESQWGLANFTVAAECACICAFGPSHSVIAICVDGTFHKYVFTTGGNCNREAYDNFLEMGDDLE</sequence>
<evidence type="ECO:0000256" key="2">
    <source>
        <dbReference type="ARBA" id="ARBA00022737"/>
    </source>
</evidence>
<dbReference type="GO" id="GO:0005737">
    <property type="term" value="C:cytoplasm"/>
    <property type="evidence" value="ECO:0007669"/>
    <property type="project" value="UniProtKB-ARBA"/>
</dbReference>
<protein>
    <submittedName>
        <fullName evidence="5">WDR45</fullName>
    </submittedName>
</protein>
<dbReference type="InterPro" id="IPR001680">
    <property type="entry name" value="WD40_rpt"/>
</dbReference>
<evidence type="ECO:0000256" key="1">
    <source>
        <dbReference type="ARBA" id="ARBA00022574"/>
    </source>
</evidence>
<keyword evidence="3" id="KW-0072">Autophagy</keyword>
<dbReference type="InterPro" id="IPR015943">
    <property type="entry name" value="WD40/YVTN_repeat-like_dom_sf"/>
</dbReference>
<name>A0A6J8ENR4_MYTCO</name>
<dbReference type="InterPro" id="IPR036322">
    <property type="entry name" value="WD40_repeat_dom_sf"/>
</dbReference>
<dbReference type="OrthoDB" id="1667587at2759"/>
<dbReference type="SUPFAM" id="SSF50978">
    <property type="entry name" value="WD40 repeat-like"/>
    <property type="match status" value="1"/>
</dbReference>
<evidence type="ECO:0000313" key="5">
    <source>
        <dbReference type="EMBL" id="CAC5421563.1"/>
    </source>
</evidence>
<gene>
    <name evidence="5" type="ORF">MCOR_53672</name>
</gene>
<evidence type="ECO:0000313" key="6">
    <source>
        <dbReference type="Proteomes" id="UP000507470"/>
    </source>
</evidence>
<dbReference type="Gene3D" id="2.130.10.10">
    <property type="entry name" value="YVTN repeat-like/Quinoprotein amine dehydrogenase"/>
    <property type="match status" value="1"/>
</dbReference>
<keyword evidence="2" id="KW-0677">Repeat</keyword>